<accession>A0A7W5TQ70</accession>
<proteinExistence type="predicted"/>
<keyword evidence="4" id="KW-1185">Reference proteome</keyword>
<keyword evidence="1" id="KW-1133">Transmembrane helix</keyword>
<evidence type="ECO:0000313" key="4">
    <source>
        <dbReference type="Proteomes" id="UP000547528"/>
    </source>
</evidence>
<feature type="transmembrane region" description="Helical" evidence="1">
    <location>
        <begin position="259"/>
        <end position="278"/>
    </location>
</feature>
<reference evidence="3 4" key="1">
    <citation type="submission" date="2020-08" db="EMBL/GenBank/DDBJ databases">
        <title>Sequencing the genomes of 1000 actinobacteria strains.</title>
        <authorList>
            <person name="Klenk H.-P."/>
        </authorList>
    </citation>
    <scope>NUCLEOTIDE SEQUENCE [LARGE SCALE GENOMIC DNA]</scope>
    <source>
        <strain evidence="3 4">DSM 28238</strain>
    </source>
</reference>
<feature type="transmembrane region" description="Helical" evidence="1">
    <location>
        <begin position="66"/>
        <end position="83"/>
    </location>
</feature>
<feature type="transmembrane region" description="Helical" evidence="1">
    <location>
        <begin position="29"/>
        <end position="45"/>
    </location>
</feature>
<evidence type="ECO:0000313" key="3">
    <source>
        <dbReference type="EMBL" id="MBB3666552.1"/>
    </source>
</evidence>
<dbReference type="AlphaFoldDB" id="A0A7W5TQ70"/>
<keyword evidence="3" id="KW-0808">Transferase</keyword>
<dbReference type="InterPro" id="IPR002656">
    <property type="entry name" value="Acyl_transf_3_dom"/>
</dbReference>
<feature type="domain" description="Acyltransferase 3" evidence="2">
    <location>
        <begin position="2"/>
        <end position="302"/>
    </location>
</feature>
<feature type="transmembrane region" description="Helical" evidence="1">
    <location>
        <begin position="225"/>
        <end position="247"/>
    </location>
</feature>
<dbReference type="InterPro" id="IPR052734">
    <property type="entry name" value="Nod_factor_acetyltransferase"/>
</dbReference>
<feature type="transmembrane region" description="Helical" evidence="1">
    <location>
        <begin position="5"/>
        <end position="23"/>
    </location>
</feature>
<keyword evidence="1" id="KW-0812">Transmembrane</keyword>
<feature type="transmembrane region" description="Helical" evidence="1">
    <location>
        <begin position="196"/>
        <end position="213"/>
    </location>
</feature>
<feature type="transmembrane region" description="Helical" evidence="1">
    <location>
        <begin position="155"/>
        <end position="176"/>
    </location>
</feature>
<feature type="transmembrane region" description="Helical" evidence="1">
    <location>
        <begin position="108"/>
        <end position="127"/>
    </location>
</feature>
<feature type="transmembrane region" description="Helical" evidence="1">
    <location>
        <begin position="290"/>
        <end position="307"/>
    </location>
</feature>
<keyword evidence="1" id="KW-0472">Membrane</keyword>
<name>A0A7W5TQ70_9MICC</name>
<dbReference type="Pfam" id="PF01757">
    <property type="entry name" value="Acyl_transf_3"/>
    <property type="match status" value="1"/>
</dbReference>
<gene>
    <name evidence="3" type="ORF">FHX47_000145</name>
</gene>
<evidence type="ECO:0000259" key="2">
    <source>
        <dbReference type="Pfam" id="PF01757"/>
    </source>
</evidence>
<dbReference type="RefSeq" id="WP_183356990.1">
    <property type="nucleotide sequence ID" value="NZ_BAABKR010000004.1"/>
</dbReference>
<dbReference type="Proteomes" id="UP000547528">
    <property type="component" value="Unassembled WGS sequence"/>
</dbReference>
<evidence type="ECO:0000256" key="1">
    <source>
        <dbReference type="SAM" id="Phobius"/>
    </source>
</evidence>
<dbReference type="EMBL" id="JACIBT010000001">
    <property type="protein sequence ID" value="MBB3666552.1"/>
    <property type="molecule type" value="Genomic_DNA"/>
</dbReference>
<feature type="transmembrane region" description="Helical" evidence="1">
    <location>
        <begin position="132"/>
        <end position="149"/>
    </location>
</feature>
<dbReference type="GO" id="GO:0016747">
    <property type="term" value="F:acyltransferase activity, transferring groups other than amino-acyl groups"/>
    <property type="evidence" value="ECO:0007669"/>
    <property type="project" value="InterPro"/>
</dbReference>
<dbReference type="PANTHER" id="PTHR37312">
    <property type="entry name" value="MEMBRANE-BOUND ACYLTRANSFERASE YKRP-RELATED"/>
    <property type="match status" value="1"/>
</dbReference>
<organism evidence="3 4">
    <name type="scientific">Garicola koreensis</name>
    <dbReference type="NCBI Taxonomy" id="1262554"/>
    <lineage>
        <taxon>Bacteria</taxon>
        <taxon>Bacillati</taxon>
        <taxon>Actinomycetota</taxon>
        <taxon>Actinomycetes</taxon>
        <taxon>Micrococcales</taxon>
        <taxon>Micrococcaceae</taxon>
        <taxon>Garicola</taxon>
    </lineage>
</organism>
<sequence length="332" mass="36001">MGIDLLRVVSVAAVVVGHAWPFMPGEEYLQIWRMPLFFFLSGYFLSSSRRFGGELRTRWRTLGVPYLVWLVLLTGLVIAHHFTPRPFENTWETVGGALVGGAETDMPFLAFWFISVLFFAALLVRLVLPLPWWVHLVVAVAGLSLAQVPDSAMSYTPLGIGLAPACAAYILAGFWFRRLLSTTRMSTLMTPRAAGVGLPLIIAGFGGVALGAATMNMKWSGFGTFLLSPMLAVLICIGLVLIFGTWVDSVLRAVPRAGRTVSALVSTGTLVVFLHPYVLFLARDAVPNPPVLILIALLLCWALGLLVNRTRLSPYLTGLPRPPKPSSAAAPS</sequence>
<protein>
    <submittedName>
        <fullName evidence="3">Fucose 4-O-acetylase-like acetyltransferase</fullName>
    </submittedName>
</protein>
<dbReference type="PANTHER" id="PTHR37312:SF1">
    <property type="entry name" value="MEMBRANE-BOUND ACYLTRANSFERASE YKRP-RELATED"/>
    <property type="match status" value="1"/>
</dbReference>
<comment type="caution">
    <text evidence="3">The sequence shown here is derived from an EMBL/GenBank/DDBJ whole genome shotgun (WGS) entry which is preliminary data.</text>
</comment>